<dbReference type="PANTHER" id="PTHR46481:SF10">
    <property type="entry name" value="ZINC FINGER BED DOMAIN-CONTAINING PROTEIN 39"/>
    <property type="match status" value="1"/>
</dbReference>
<dbReference type="PANTHER" id="PTHR46481">
    <property type="entry name" value="ZINC FINGER BED DOMAIN-CONTAINING PROTEIN 4"/>
    <property type="match status" value="1"/>
</dbReference>
<evidence type="ECO:0000256" key="4">
    <source>
        <dbReference type="ARBA" id="ARBA00022833"/>
    </source>
</evidence>
<gene>
    <name evidence="7" type="ORF">K443DRAFT_14687</name>
</gene>
<dbReference type="Proteomes" id="UP000054477">
    <property type="component" value="Unassembled WGS sequence"/>
</dbReference>
<keyword evidence="8" id="KW-1185">Reference proteome</keyword>
<dbReference type="STRING" id="1095629.A0A0C9WSP4"/>
<dbReference type="AlphaFoldDB" id="A0A0C9WSP4"/>
<feature type="region of interest" description="Disordered" evidence="6">
    <location>
        <begin position="99"/>
        <end position="154"/>
    </location>
</feature>
<keyword evidence="4" id="KW-0862">Zinc</keyword>
<protein>
    <submittedName>
        <fullName evidence="7">Uncharacterized protein</fullName>
    </submittedName>
</protein>
<dbReference type="GO" id="GO:0005634">
    <property type="term" value="C:nucleus"/>
    <property type="evidence" value="ECO:0007669"/>
    <property type="project" value="UniProtKB-SubCell"/>
</dbReference>
<feature type="compositionally biased region" description="Basic and acidic residues" evidence="6">
    <location>
        <begin position="33"/>
        <end position="51"/>
    </location>
</feature>
<name>A0A0C9WSP4_9AGAR</name>
<keyword evidence="3" id="KW-0863">Zinc-finger</keyword>
<feature type="compositionally biased region" description="Low complexity" evidence="6">
    <location>
        <begin position="132"/>
        <end position="145"/>
    </location>
</feature>
<evidence type="ECO:0000256" key="2">
    <source>
        <dbReference type="ARBA" id="ARBA00022723"/>
    </source>
</evidence>
<dbReference type="InterPro" id="IPR052035">
    <property type="entry name" value="ZnF_BED_domain_contain"/>
</dbReference>
<evidence type="ECO:0000313" key="8">
    <source>
        <dbReference type="Proteomes" id="UP000054477"/>
    </source>
</evidence>
<dbReference type="EMBL" id="KN839057">
    <property type="protein sequence ID" value="KIJ91093.1"/>
    <property type="molecule type" value="Genomic_DNA"/>
</dbReference>
<evidence type="ECO:0000313" key="7">
    <source>
        <dbReference type="EMBL" id="KIJ91093.1"/>
    </source>
</evidence>
<reference evidence="7 8" key="1">
    <citation type="submission" date="2014-04" db="EMBL/GenBank/DDBJ databases">
        <authorList>
            <consortium name="DOE Joint Genome Institute"/>
            <person name="Kuo A."/>
            <person name="Kohler A."/>
            <person name="Nagy L.G."/>
            <person name="Floudas D."/>
            <person name="Copeland A."/>
            <person name="Barry K.W."/>
            <person name="Cichocki N."/>
            <person name="Veneault-Fourrey C."/>
            <person name="LaButti K."/>
            <person name="Lindquist E.A."/>
            <person name="Lipzen A."/>
            <person name="Lundell T."/>
            <person name="Morin E."/>
            <person name="Murat C."/>
            <person name="Sun H."/>
            <person name="Tunlid A."/>
            <person name="Henrissat B."/>
            <person name="Grigoriev I.V."/>
            <person name="Hibbett D.S."/>
            <person name="Martin F."/>
            <person name="Nordberg H.P."/>
            <person name="Cantor M.N."/>
            <person name="Hua S.X."/>
        </authorList>
    </citation>
    <scope>NUCLEOTIDE SEQUENCE [LARGE SCALE GENOMIC DNA]</scope>
    <source>
        <strain evidence="7 8">LaAM-08-1</strain>
    </source>
</reference>
<dbReference type="HOGENOM" id="CLU_055644_0_0_1"/>
<comment type="subcellular location">
    <subcellularLocation>
        <location evidence="1">Nucleus</location>
    </subcellularLocation>
</comment>
<keyword evidence="5" id="KW-0539">Nucleus</keyword>
<evidence type="ECO:0000256" key="6">
    <source>
        <dbReference type="SAM" id="MobiDB-lite"/>
    </source>
</evidence>
<evidence type="ECO:0000256" key="1">
    <source>
        <dbReference type="ARBA" id="ARBA00004123"/>
    </source>
</evidence>
<dbReference type="OrthoDB" id="3259181at2759"/>
<feature type="region of interest" description="Disordered" evidence="6">
    <location>
        <begin position="33"/>
        <end position="84"/>
    </location>
</feature>
<feature type="compositionally biased region" description="Basic residues" evidence="6">
    <location>
        <begin position="109"/>
        <end position="124"/>
    </location>
</feature>
<dbReference type="GO" id="GO:0008270">
    <property type="term" value="F:zinc ion binding"/>
    <property type="evidence" value="ECO:0007669"/>
    <property type="project" value="UniProtKB-KW"/>
</dbReference>
<evidence type="ECO:0000256" key="3">
    <source>
        <dbReference type="ARBA" id="ARBA00022771"/>
    </source>
</evidence>
<sequence length="402" mass="44805">MNELSAGPLSHFTICCLFLGGSDQCALNPDGSLKDASEITWHRDPDDETPIRKRKAKRKAKESDKDDGDFTGSSSDSDSVSGDDDMDCVEITNIELADSLPSKTIPSGRSRKSKGKKPARKRKHVVDTLEASYMQSVSQSTSKSKSGNHGIKKTGGGKQNLIYLFYEQVDVNKDGKAGEPGDKHYKCYHGNHKVLTISKVMNCSLNGLIGHLRSHFPPLHQLFLYMKLQIEHPPTSEEIQFASGQKPFDSSIHAEYLQKLNAQTSGIKEAFAKQKANAAEPWDQAKFEKLLIEWIVACDQLFDEVEKPEFVLMMEYKRDPTKFSLPKKDGTRRRIMTLGENTIEDTKAMFASLEGKISLSLNAWTSSNGYAFLAIVAHYVRNNGQYGTSRLQCLIFSPVTPN</sequence>
<reference evidence="8" key="2">
    <citation type="submission" date="2015-01" db="EMBL/GenBank/DDBJ databases">
        <title>Evolutionary Origins and Diversification of the Mycorrhizal Mutualists.</title>
        <authorList>
            <consortium name="DOE Joint Genome Institute"/>
            <consortium name="Mycorrhizal Genomics Consortium"/>
            <person name="Kohler A."/>
            <person name="Kuo A."/>
            <person name="Nagy L.G."/>
            <person name="Floudas D."/>
            <person name="Copeland A."/>
            <person name="Barry K.W."/>
            <person name="Cichocki N."/>
            <person name="Veneault-Fourrey C."/>
            <person name="LaButti K."/>
            <person name="Lindquist E.A."/>
            <person name="Lipzen A."/>
            <person name="Lundell T."/>
            <person name="Morin E."/>
            <person name="Murat C."/>
            <person name="Riley R."/>
            <person name="Ohm R."/>
            <person name="Sun H."/>
            <person name="Tunlid A."/>
            <person name="Henrissat B."/>
            <person name="Grigoriev I.V."/>
            <person name="Hibbett D.S."/>
            <person name="Martin F."/>
        </authorList>
    </citation>
    <scope>NUCLEOTIDE SEQUENCE [LARGE SCALE GENOMIC DNA]</scope>
    <source>
        <strain evidence="8">LaAM-08-1</strain>
    </source>
</reference>
<accession>A0A0C9WSP4</accession>
<organism evidence="7 8">
    <name type="scientific">Laccaria amethystina LaAM-08-1</name>
    <dbReference type="NCBI Taxonomy" id="1095629"/>
    <lineage>
        <taxon>Eukaryota</taxon>
        <taxon>Fungi</taxon>
        <taxon>Dikarya</taxon>
        <taxon>Basidiomycota</taxon>
        <taxon>Agaricomycotina</taxon>
        <taxon>Agaricomycetes</taxon>
        <taxon>Agaricomycetidae</taxon>
        <taxon>Agaricales</taxon>
        <taxon>Agaricineae</taxon>
        <taxon>Hydnangiaceae</taxon>
        <taxon>Laccaria</taxon>
    </lineage>
</organism>
<feature type="compositionally biased region" description="Low complexity" evidence="6">
    <location>
        <begin position="70"/>
        <end position="80"/>
    </location>
</feature>
<proteinExistence type="predicted"/>
<evidence type="ECO:0000256" key="5">
    <source>
        <dbReference type="ARBA" id="ARBA00023242"/>
    </source>
</evidence>
<keyword evidence="2" id="KW-0479">Metal-binding</keyword>